<accession>A0A930W334</accession>
<comment type="caution">
    <text evidence="2">The sequence shown here is derived from an EMBL/GenBank/DDBJ whole genome shotgun (WGS) entry which is preliminary data.</text>
</comment>
<dbReference type="Pfam" id="PF01636">
    <property type="entry name" value="APH"/>
    <property type="match status" value="1"/>
</dbReference>
<dbReference type="InterPro" id="IPR002575">
    <property type="entry name" value="Aminoglycoside_PTrfase"/>
</dbReference>
<sequence length="254" mass="28516">MELKADKKVIVERNNKVVYDNGDTVVKVFSGSKPSADIMNEALNLTRAEQAGINVPSLVEISKVGNCWAVSTRKVEGKTIRQLIEEHPEKEDEYLNKFVDIELAIHAHKAPLLTRQKDKFTRMINSIPDILDEATRYELLLKLDGMKPHTKVCHGDFVPSNVILAEDGAPVILDWAHATQGNGAADCATTYLHLLLHGDEELAEKYINLYCTKQGCTRQYVNEWLGIIAAAELARGRVKETEFLLKWVNVFDAM</sequence>
<evidence type="ECO:0000313" key="2">
    <source>
        <dbReference type="EMBL" id="MBF4808933.1"/>
    </source>
</evidence>
<dbReference type="SUPFAM" id="SSF56112">
    <property type="entry name" value="Protein kinase-like (PK-like)"/>
    <property type="match status" value="1"/>
</dbReference>
<dbReference type="AlphaFoldDB" id="A0A930W334"/>
<evidence type="ECO:0000259" key="1">
    <source>
        <dbReference type="Pfam" id="PF01636"/>
    </source>
</evidence>
<reference evidence="2" key="1">
    <citation type="submission" date="2020-04" db="EMBL/GenBank/DDBJ databases">
        <title>Deep metagenomics examines the oral microbiome during advanced dental caries in children, revealing novel taxa and co-occurrences with host molecules.</title>
        <authorList>
            <person name="Baker J.L."/>
            <person name="Morton J.T."/>
            <person name="Dinis M."/>
            <person name="Alvarez R."/>
            <person name="Tran N.C."/>
            <person name="Knight R."/>
            <person name="Edlund A."/>
        </authorList>
    </citation>
    <scope>NUCLEOTIDE SEQUENCE</scope>
    <source>
        <strain evidence="2">JCVI_22A_bin.2</strain>
    </source>
</reference>
<dbReference type="Gene3D" id="3.90.1200.10">
    <property type="match status" value="1"/>
</dbReference>
<dbReference type="Proteomes" id="UP000772566">
    <property type="component" value="Unassembled WGS sequence"/>
</dbReference>
<dbReference type="EMBL" id="JABZGT010000056">
    <property type="protein sequence ID" value="MBF4808933.1"/>
    <property type="molecule type" value="Genomic_DNA"/>
</dbReference>
<proteinExistence type="predicted"/>
<protein>
    <submittedName>
        <fullName evidence="2">Phosphotransferase</fullName>
    </submittedName>
</protein>
<feature type="domain" description="Aminoglycoside phosphotransferase" evidence="1">
    <location>
        <begin position="16"/>
        <end position="212"/>
    </location>
</feature>
<organism evidence="2 3">
    <name type="scientific">Lancefieldella parvula</name>
    <dbReference type="NCBI Taxonomy" id="1382"/>
    <lineage>
        <taxon>Bacteria</taxon>
        <taxon>Bacillati</taxon>
        <taxon>Actinomycetota</taxon>
        <taxon>Coriobacteriia</taxon>
        <taxon>Coriobacteriales</taxon>
        <taxon>Atopobiaceae</taxon>
        <taxon>Lancefieldella</taxon>
    </lineage>
</organism>
<evidence type="ECO:0000313" key="3">
    <source>
        <dbReference type="Proteomes" id="UP000772566"/>
    </source>
</evidence>
<name>A0A930W334_9ACTN</name>
<gene>
    <name evidence="2" type="ORF">HXK23_01700</name>
</gene>
<dbReference type="InterPro" id="IPR011009">
    <property type="entry name" value="Kinase-like_dom_sf"/>
</dbReference>